<sequence length="231" mass="25860">MDHLANLYQIDSPDQFRDLLNQDLNRVSLINFWAPWAEPCKQMNQVVSELAKKYQQLLVLQVEAEDQPDITESFDIEAVPSFIVLRGHALLARISGADAPALTSAIATYTRPTPSAAPSVVSPPVEETQEELERRMREIMAQSKVVLFMKGEPSRPRCGFSSRAVALLERENVKFTHFDILSDEKVRQGLKKLNNWPTFPQFTVNGEFIGGLDVVTEMVENGEFAEVVGAA</sequence>
<proteinExistence type="predicted"/>
<keyword evidence="2" id="KW-1185">Reference proteome</keyword>
<dbReference type="EMBL" id="MU266343">
    <property type="protein sequence ID" value="KAH7929226.1"/>
    <property type="molecule type" value="Genomic_DNA"/>
</dbReference>
<evidence type="ECO:0000313" key="2">
    <source>
        <dbReference type="Proteomes" id="UP000790709"/>
    </source>
</evidence>
<accession>A0ACB8BTF6</accession>
<name>A0ACB8BTF6_9AGAM</name>
<comment type="caution">
    <text evidence="1">The sequence shown here is derived from an EMBL/GenBank/DDBJ whole genome shotgun (WGS) entry which is preliminary data.</text>
</comment>
<gene>
    <name evidence="1" type="ORF">BV22DRAFT_1081258</name>
</gene>
<reference evidence="1" key="1">
    <citation type="journal article" date="2021" name="New Phytol.">
        <title>Evolutionary innovations through gain and loss of genes in the ectomycorrhizal Boletales.</title>
        <authorList>
            <person name="Wu G."/>
            <person name="Miyauchi S."/>
            <person name="Morin E."/>
            <person name="Kuo A."/>
            <person name="Drula E."/>
            <person name="Varga T."/>
            <person name="Kohler A."/>
            <person name="Feng B."/>
            <person name="Cao Y."/>
            <person name="Lipzen A."/>
            <person name="Daum C."/>
            <person name="Hundley H."/>
            <person name="Pangilinan J."/>
            <person name="Johnson J."/>
            <person name="Barry K."/>
            <person name="LaButti K."/>
            <person name="Ng V."/>
            <person name="Ahrendt S."/>
            <person name="Min B."/>
            <person name="Choi I.G."/>
            <person name="Park H."/>
            <person name="Plett J.M."/>
            <person name="Magnuson J."/>
            <person name="Spatafora J.W."/>
            <person name="Nagy L.G."/>
            <person name="Henrissat B."/>
            <person name="Grigoriev I.V."/>
            <person name="Yang Z.L."/>
            <person name="Xu J."/>
            <person name="Martin F.M."/>
        </authorList>
    </citation>
    <scope>NUCLEOTIDE SEQUENCE</scope>
    <source>
        <strain evidence="1">KUC20120723A-06</strain>
    </source>
</reference>
<organism evidence="1 2">
    <name type="scientific">Leucogyrophana mollusca</name>
    <dbReference type="NCBI Taxonomy" id="85980"/>
    <lineage>
        <taxon>Eukaryota</taxon>
        <taxon>Fungi</taxon>
        <taxon>Dikarya</taxon>
        <taxon>Basidiomycota</taxon>
        <taxon>Agaricomycotina</taxon>
        <taxon>Agaricomycetes</taxon>
        <taxon>Agaricomycetidae</taxon>
        <taxon>Boletales</taxon>
        <taxon>Boletales incertae sedis</taxon>
        <taxon>Leucogyrophana</taxon>
    </lineage>
</organism>
<protein>
    <submittedName>
        <fullName evidence="1">Glutaredoxin</fullName>
    </submittedName>
</protein>
<dbReference type="Proteomes" id="UP000790709">
    <property type="component" value="Unassembled WGS sequence"/>
</dbReference>
<evidence type="ECO:0000313" key="1">
    <source>
        <dbReference type="EMBL" id="KAH7929226.1"/>
    </source>
</evidence>